<accession>A0A0F9CLQ7</accession>
<protein>
    <submittedName>
        <fullName evidence="1">Uncharacterized protein</fullName>
    </submittedName>
</protein>
<name>A0A0F9CLQ7_9ZZZZ</name>
<gene>
    <name evidence="1" type="ORF">LCGC14_2385990</name>
</gene>
<comment type="caution">
    <text evidence="1">The sequence shown here is derived from an EMBL/GenBank/DDBJ whole genome shotgun (WGS) entry which is preliminary data.</text>
</comment>
<reference evidence="1" key="1">
    <citation type="journal article" date="2015" name="Nature">
        <title>Complex archaea that bridge the gap between prokaryotes and eukaryotes.</title>
        <authorList>
            <person name="Spang A."/>
            <person name="Saw J.H."/>
            <person name="Jorgensen S.L."/>
            <person name="Zaremba-Niedzwiedzka K."/>
            <person name="Martijn J."/>
            <person name="Lind A.E."/>
            <person name="van Eijk R."/>
            <person name="Schleper C."/>
            <person name="Guy L."/>
            <person name="Ettema T.J."/>
        </authorList>
    </citation>
    <scope>NUCLEOTIDE SEQUENCE</scope>
</reference>
<sequence>MRYTVNLTMWDTKNPDDKDLLREETVLEADSEEEINRLFNEACKVVVAWQKVQAIVAAWQKEQRR</sequence>
<dbReference type="EMBL" id="LAZR01035494">
    <property type="protein sequence ID" value="KKL27357.1"/>
    <property type="molecule type" value="Genomic_DNA"/>
</dbReference>
<dbReference type="AlphaFoldDB" id="A0A0F9CLQ7"/>
<proteinExistence type="predicted"/>
<evidence type="ECO:0000313" key="1">
    <source>
        <dbReference type="EMBL" id="KKL27357.1"/>
    </source>
</evidence>
<organism evidence="1">
    <name type="scientific">marine sediment metagenome</name>
    <dbReference type="NCBI Taxonomy" id="412755"/>
    <lineage>
        <taxon>unclassified sequences</taxon>
        <taxon>metagenomes</taxon>
        <taxon>ecological metagenomes</taxon>
    </lineage>
</organism>